<reference evidence="20" key="2">
    <citation type="submission" date="2020-09" db="EMBL/GenBank/DDBJ databases">
        <authorList>
            <person name="Sun Q."/>
            <person name="Ohkuma M."/>
        </authorList>
    </citation>
    <scope>NUCLEOTIDE SEQUENCE</scope>
    <source>
        <strain evidence="20">JCM 17251</strain>
    </source>
</reference>
<keyword evidence="9 17" id="KW-0067">ATP-binding</keyword>
<feature type="binding site" evidence="17">
    <location>
        <begin position="94"/>
        <end position="95"/>
    </location>
    <ligand>
        <name>ATP</name>
        <dbReference type="ChEBI" id="CHEBI:30616"/>
    </ligand>
</feature>
<name>A0A917XV42_9BACI</name>
<keyword evidence="8 20" id="KW-0418">Kinase</keyword>
<accession>A0A917XV42</accession>
<feature type="binding site" evidence="16">
    <location>
        <position position="69"/>
    </location>
    <ligand>
        <name>substrate</name>
    </ligand>
</feature>
<dbReference type="AlphaFoldDB" id="A0A917XV42"/>
<evidence type="ECO:0000256" key="19">
    <source>
        <dbReference type="SAM" id="Phobius"/>
    </source>
</evidence>
<feature type="binding site" evidence="18">
    <location>
        <position position="76"/>
    </location>
    <ligand>
        <name>a divalent metal cation</name>
        <dbReference type="ChEBI" id="CHEBI:60240"/>
    </ligand>
</feature>
<evidence type="ECO:0000256" key="8">
    <source>
        <dbReference type="ARBA" id="ARBA00022777"/>
    </source>
</evidence>
<reference evidence="20" key="1">
    <citation type="journal article" date="2014" name="Int. J. Syst. Evol. Microbiol.">
        <title>Complete genome sequence of Corynebacterium casei LMG S-19264T (=DSM 44701T), isolated from a smear-ripened cheese.</title>
        <authorList>
            <consortium name="US DOE Joint Genome Institute (JGI-PGF)"/>
            <person name="Walter F."/>
            <person name="Albersmeier A."/>
            <person name="Kalinowski J."/>
            <person name="Ruckert C."/>
        </authorList>
    </citation>
    <scope>NUCLEOTIDE SEQUENCE</scope>
    <source>
        <strain evidence="20">JCM 17251</strain>
    </source>
</reference>
<gene>
    <name evidence="20" type="ORF">GCM10007971_12480</name>
</gene>
<keyword evidence="11" id="KW-0443">Lipid metabolism</keyword>
<keyword evidence="7 17" id="KW-0547">Nucleotide-binding</keyword>
<evidence type="ECO:0000256" key="5">
    <source>
        <dbReference type="ARBA" id="ARBA00022679"/>
    </source>
</evidence>
<evidence type="ECO:0000256" key="15">
    <source>
        <dbReference type="PIRSR" id="PIRSR600829-1"/>
    </source>
</evidence>
<evidence type="ECO:0000256" key="6">
    <source>
        <dbReference type="ARBA" id="ARBA00022692"/>
    </source>
</evidence>
<keyword evidence="6 19" id="KW-0812">Transmembrane</keyword>
<evidence type="ECO:0000256" key="17">
    <source>
        <dbReference type="PIRSR" id="PIRSR600829-3"/>
    </source>
</evidence>
<feature type="transmembrane region" description="Helical" evidence="19">
    <location>
        <begin position="55"/>
        <end position="75"/>
    </location>
</feature>
<keyword evidence="4" id="KW-0444">Lipid biosynthesis</keyword>
<feature type="transmembrane region" description="Helical" evidence="19">
    <location>
        <begin position="96"/>
        <end position="117"/>
    </location>
</feature>
<dbReference type="RefSeq" id="WP_188856475.1">
    <property type="nucleotide sequence ID" value="NZ_BMOS01000007.1"/>
</dbReference>
<keyword evidence="14" id="KW-1208">Phospholipid metabolism</keyword>
<evidence type="ECO:0000256" key="2">
    <source>
        <dbReference type="ARBA" id="ARBA00005967"/>
    </source>
</evidence>
<dbReference type="GO" id="GO:0016301">
    <property type="term" value="F:kinase activity"/>
    <property type="evidence" value="ECO:0007669"/>
    <property type="project" value="UniProtKB-KW"/>
</dbReference>
<evidence type="ECO:0000256" key="4">
    <source>
        <dbReference type="ARBA" id="ARBA00022516"/>
    </source>
</evidence>
<evidence type="ECO:0000256" key="14">
    <source>
        <dbReference type="ARBA" id="ARBA00023264"/>
    </source>
</evidence>
<keyword evidence="18" id="KW-0460">Magnesium</keyword>
<comment type="subcellular location">
    <subcellularLocation>
        <location evidence="1">Cell membrane</location>
        <topology evidence="1">Multi-pass membrane protein</topology>
    </subcellularLocation>
</comment>
<keyword evidence="3" id="KW-1003">Cell membrane</keyword>
<evidence type="ECO:0000256" key="12">
    <source>
        <dbReference type="ARBA" id="ARBA00023136"/>
    </source>
</evidence>
<dbReference type="InterPro" id="IPR036945">
    <property type="entry name" value="DAGK_sf"/>
</dbReference>
<feature type="binding site" evidence="17">
    <location>
        <position position="28"/>
    </location>
    <ligand>
        <name>ATP</name>
        <dbReference type="ChEBI" id="CHEBI:30616"/>
    </ligand>
</feature>
<comment type="similarity">
    <text evidence="2">Belongs to the bacterial diacylglycerol kinase family.</text>
</comment>
<sequence length="124" mass="13742">MSLALKDKKGKVGFHHAFAGIRAVFKSEWNFRFHVSIMVLVLAAGLLFELSQLEWALIIIVIGLVLLTELLNTAIEKMIDYLRPEIHPDARFIKDTAAGAVLVSSIVSVLVGVIIFLPKLLSIF</sequence>
<feature type="active site" description="Proton acceptor" evidence="15">
    <location>
        <position position="69"/>
    </location>
</feature>
<feature type="binding site" evidence="17">
    <location>
        <position position="76"/>
    </location>
    <ligand>
        <name>ATP</name>
        <dbReference type="ChEBI" id="CHEBI:30616"/>
    </ligand>
</feature>
<proteinExistence type="inferred from homology"/>
<comment type="cofactor">
    <cofactor evidence="18">
        <name>Mg(2+)</name>
        <dbReference type="ChEBI" id="CHEBI:18420"/>
    </cofactor>
    <text evidence="18">Mn(2+), Zn(2+), Cd(2+) and Co(2+) support activity to lesser extents.</text>
</comment>
<dbReference type="GO" id="GO:0005524">
    <property type="term" value="F:ATP binding"/>
    <property type="evidence" value="ECO:0007669"/>
    <property type="project" value="UniProtKB-KW"/>
</dbReference>
<organism evidence="20 21">
    <name type="scientific">Oceanobacillus indicireducens</name>
    <dbReference type="NCBI Taxonomy" id="1004261"/>
    <lineage>
        <taxon>Bacteria</taxon>
        <taxon>Bacillati</taxon>
        <taxon>Bacillota</taxon>
        <taxon>Bacilli</taxon>
        <taxon>Bacillales</taxon>
        <taxon>Bacillaceae</taxon>
        <taxon>Oceanobacillus</taxon>
    </lineage>
</organism>
<keyword evidence="21" id="KW-1185">Reference proteome</keyword>
<dbReference type="GO" id="GO:0005886">
    <property type="term" value="C:plasma membrane"/>
    <property type="evidence" value="ECO:0007669"/>
    <property type="project" value="UniProtKB-SubCell"/>
</dbReference>
<feature type="binding site" evidence="18">
    <location>
        <position position="28"/>
    </location>
    <ligand>
        <name>a divalent metal cation</name>
        <dbReference type="ChEBI" id="CHEBI:60240"/>
    </ligand>
</feature>
<dbReference type="Proteomes" id="UP000624041">
    <property type="component" value="Unassembled WGS sequence"/>
</dbReference>
<dbReference type="EMBL" id="BMOS01000007">
    <property type="protein sequence ID" value="GGN54600.1"/>
    <property type="molecule type" value="Genomic_DNA"/>
</dbReference>
<keyword evidence="5" id="KW-0808">Transferase</keyword>
<dbReference type="InterPro" id="IPR000829">
    <property type="entry name" value="DAGK"/>
</dbReference>
<dbReference type="GO" id="GO:0046872">
    <property type="term" value="F:metal ion binding"/>
    <property type="evidence" value="ECO:0007669"/>
    <property type="project" value="UniProtKB-KW"/>
</dbReference>
<dbReference type="Pfam" id="PF01219">
    <property type="entry name" value="DAGK_prokar"/>
    <property type="match status" value="1"/>
</dbReference>
<evidence type="ECO:0000256" key="13">
    <source>
        <dbReference type="ARBA" id="ARBA00023209"/>
    </source>
</evidence>
<evidence type="ECO:0000256" key="10">
    <source>
        <dbReference type="ARBA" id="ARBA00022989"/>
    </source>
</evidence>
<dbReference type="PANTHER" id="PTHR34299:SF1">
    <property type="entry name" value="DIACYLGLYCEROL KINASE"/>
    <property type="match status" value="1"/>
</dbReference>
<evidence type="ECO:0000256" key="9">
    <source>
        <dbReference type="ARBA" id="ARBA00022840"/>
    </source>
</evidence>
<protein>
    <submittedName>
        <fullName evidence="20">Diacylglycerol kinase</fullName>
    </submittedName>
</protein>
<evidence type="ECO:0000256" key="11">
    <source>
        <dbReference type="ARBA" id="ARBA00023098"/>
    </source>
</evidence>
<dbReference type="PANTHER" id="PTHR34299">
    <property type="entry name" value="DIACYLGLYCEROL KINASE"/>
    <property type="match status" value="1"/>
</dbReference>
<evidence type="ECO:0000256" key="3">
    <source>
        <dbReference type="ARBA" id="ARBA00022475"/>
    </source>
</evidence>
<keyword evidence="10 19" id="KW-1133">Transmembrane helix</keyword>
<dbReference type="CDD" id="cd14265">
    <property type="entry name" value="UDPK_IM_like"/>
    <property type="match status" value="1"/>
</dbReference>
<evidence type="ECO:0000256" key="18">
    <source>
        <dbReference type="PIRSR" id="PIRSR600829-4"/>
    </source>
</evidence>
<dbReference type="GO" id="GO:0008654">
    <property type="term" value="P:phospholipid biosynthetic process"/>
    <property type="evidence" value="ECO:0007669"/>
    <property type="project" value="UniProtKB-KW"/>
</dbReference>
<evidence type="ECO:0000256" key="1">
    <source>
        <dbReference type="ARBA" id="ARBA00004651"/>
    </source>
</evidence>
<evidence type="ECO:0000256" key="16">
    <source>
        <dbReference type="PIRSR" id="PIRSR600829-2"/>
    </source>
</evidence>
<keyword evidence="18" id="KW-0479">Metal-binding</keyword>
<comment type="caution">
    <text evidence="20">The sequence shown here is derived from an EMBL/GenBank/DDBJ whole genome shotgun (WGS) entry which is preliminary data.</text>
</comment>
<dbReference type="InterPro" id="IPR033717">
    <property type="entry name" value="UDPK"/>
</dbReference>
<keyword evidence="13" id="KW-0594">Phospholipid biosynthesis</keyword>
<keyword evidence="12 19" id="KW-0472">Membrane</keyword>
<evidence type="ECO:0000256" key="7">
    <source>
        <dbReference type="ARBA" id="ARBA00022741"/>
    </source>
</evidence>
<evidence type="ECO:0000313" key="21">
    <source>
        <dbReference type="Proteomes" id="UP000624041"/>
    </source>
</evidence>
<feature type="binding site" evidence="17">
    <location>
        <begin position="85"/>
        <end position="87"/>
    </location>
    <ligand>
        <name>ATP</name>
        <dbReference type="ChEBI" id="CHEBI:30616"/>
    </ligand>
</feature>
<evidence type="ECO:0000313" key="20">
    <source>
        <dbReference type="EMBL" id="GGN54600.1"/>
    </source>
</evidence>
<dbReference type="Gene3D" id="1.10.287.3610">
    <property type="match status" value="1"/>
</dbReference>
<feature type="transmembrane region" description="Helical" evidence="19">
    <location>
        <begin position="31"/>
        <end position="49"/>
    </location>
</feature>